<proteinExistence type="predicted"/>
<evidence type="ECO:0000313" key="5">
    <source>
        <dbReference type="Proteomes" id="UP000039046"/>
    </source>
</evidence>
<name>A0A0A1T3Z2_9HYPO</name>
<feature type="region of interest" description="Disordered" evidence="1">
    <location>
        <begin position="347"/>
        <end position="378"/>
    </location>
</feature>
<evidence type="ECO:0000313" key="4">
    <source>
        <dbReference type="EMBL" id="CEJ80992.1"/>
    </source>
</evidence>
<organism evidence="4 5">
    <name type="scientific">[Torrubiella] hemipterigena</name>
    <dbReference type="NCBI Taxonomy" id="1531966"/>
    <lineage>
        <taxon>Eukaryota</taxon>
        <taxon>Fungi</taxon>
        <taxon>Dikarya</taxon>
        <taxon>Ascomycota</taxon>
        <taxon>Pezizomycotina</taxon>
        <taxon>Sordariomycetes</taxon>
        <taxon>Hypocreomycetidae</taxon>
        <taxon>Hypocreales</taxon>
        <taxon>Clavicipitaceae</taxon>
        <taxon>Clavicipitaceae incertae sedis</taxon>
        <taxon>'Torrubiella' clade</taxon>
    </lineage>
</organism>
<feature type="chain" id="PRO_5001978845" description="LPXTG-domain-containing protein" evidence="3">
    <location>
        <begin position="19"/>
        <end position="520"/>
    </location>
</feature>
<feature type="compositionally biased region" description="Low complexity" evidence="1">
    <location>
        <begin position="401"/>
        <end position="420"/>
    </location>
</feature>
<feature type="region of interest" description="Disordered" evidence="1">
    <location>
        <begin position="394"/>
        <end position="520"/>
    </location>
</feature>
<accession>A0A0A1T3Z2</accession>
<dbReference type="OrthoDB" id="5426678at2759"/>
<sequence>MHRGLAALGFLVAPVALALQVAPGSPCAGYCLEDQEHNPWSAADSNTNSSDITCSDASYSSTKVGIHYKTCLDCLRTSSRGNMGETDAKWFVYNLRYTLDVCLFSKPAAADNTKSISCASNDACKRLEKSLTSDNLTADQSTSWDYCFADDGKFMGKDRATCAQCLRQSDDQKYLANFLVGLEAGCRQTPEKGTAMGLNSTLFTTDPVAIVDPESLGYHANGPSLPVPAIAGIAVGVFVLILIAIGLFITYFQKEKKRPRWEDEWYYGQADVPRVPAVSPLRKRRSHVAYPLEKAAPPGSNGNYYDTMESRLRSEDKAAELFEITNLSSKRTSSNVTSEVALPAHPAYNPYTASSRNTAKARDISSPDMSLQRPIRSNTPDSFAEQAYMAAAEDSARLAISKKSPTSSHHPSQASHSPTSVRRTSGFLSILPKSLSPKFSRTTQDDGPGLVAKSPQGDPQISGPMLHLGNTRRFEETPQHGPVTGPVVYAMHAPPRPPSDYEAEYREVPLKSGKNDLYGI</sequence>
<reference evidence="4 5" key="1">
    <citation type="journal article" date="2015" name="Genome Announc.">
        <title>Draft Genome Sequence and Gene Annotation of the Entomopathogenic Fungus Verticillium hemipterigenum.</title>
        <authorList>
            <person name="Horn F."/>
            <person name="Habel A."/>
            <person name="Scharf D.H."/>
            <person name="Dworschak J."/>
            <person name="Brakhage A.A."/>
            <person name="Guthke R."/>
            <person name="Hertweck C."/>
            <person name="Linde J."/>
        </authorList>
    </citation>
    <scope>NUCLEOTIDE SEQUENCE [LARGE SCALE GENOMIC DNA]</scope>
</reference>
<dbReference type="CDD" id="cd12087">
    <property type="entry name" value="TM_EGFR-like"/>
    <property type="match status" value="1"/>
</dbReference>
<dbReference type="EMBL" id="CDHN01000001">
    <property type="protein sequence ID" value="CEJ80992.1"/>
    <property type="molecule type" value="Genomic_DNA"/>
</dbReference>
<keyword evidence="2" id="KW-0812">Transmembrane</keyword>
<dbReference type="AlphaFoldDB" id="A0A0A1T3Z2"/>
<keyword evidence="3" id="KW-0732">Signal</keyword>
<feature type="signal peptide" evidence="3">
    <location>
        <begin position="1"/>
        <end position="18"/>
    </location>
</feature>
<gene>
    <name evidence="4" type="ORF">VHEMI01146</name>
</gene>
<keyword evidence="2" id="KW-1133">Transmembrane helix</keyword>
<keyword evidence="2" id="KW-0472">Membrane</keyword>
<dbReference type="HOGENOM" id="CLU_031222_3_1_1"/>
<evidence type="ECO:0000256" key="2">
    <source>
        <dbReference type="SAM" id="Phobius"/>
    </source>
</evidence>
<evidence type="ECO:0000256" key="3">
    <source>
        <dbReference type="SAM" id="SignalP"/>
    </source>
</evidence>
<protein>
    <recommendedName>
        <fullName evidence="6">LPXTG-domain-containing protein</fullName>
    </recommendedName>
</protein>
<feature type="transmembrane region" description="Helical" evidence="2">
    <location>
        <begin position="229"/>
        <end position="252"/>
    </location>
</feature>
<evidence type="ECO:0000256" key="1">
    <source>
        <dbReference type="SAM" id="MobiDB-lite"/>
    </source>
</evidence>
<evidence type="ECO:0008006" key="6">
    <source>
        <dbReference type="Google" id="ProtNLM"/>
    </source>
</evidence>
<dbReference type="Proteomes" id="UP000039046">
    <property type="component" value="Unassembled WGS sequence"/>
</dbReference>
<keyword evidence="5" id="KW-1185">Reference proteome</keyword>